<evidence type="ECO:0000313" key="2">
    <source>
        <dbReference type="EMBL" id="GAA4127983.1"/>
    </source>
</evidence>
<name>A0ABP7XYK7_9ACTN</name>
<gene>
    <name evidence="2" type="ORF">GCM10022215_39010</name>
</gene>
<proteinExistence type="predicted"/>
<dbReference type="RefSeq" id="WP_344735179.1">
    <property type="nucleotide sequence ID" value="NZ_BAAAZH010000032.1"/>
</dbReference>
<dbReference type="Gene3D" id="3.60.10.10">
    <property type="entry name" value="Endonuclease/exonuclease/phosphatase"/>
    <property type="match status" value="1"/>
</dbReference>
<dbReference type="EMBL" id="BAAAZH010000032">
    <property type="protein sequence ID" value="GAA4127983.1"/>
    <property type="molecule type" value="Genomic_DNA"/>
</dbReference>
<evidence type="ECO:0000313" key="3">
    <source>
        <dbReference type="Proteomes" id="UP001501495"/>
    </source>
</evidence>
<reference evidence="3" key="1">
    <citation type="journal article" date="2019" name="Int. J. Syst. Evol. Microbiol.">
        <title>The Global Catalogue of Microorganisms (GCM) 10K type strain sequencing project: providing services to taxonomists for standard genome sequencing and annotation.</title>
        <authorList>
            <consortium name="The Broad Institute Genomics Platform"/>
            <consortium name="The Broad Institute Genome Sequencing Center for Infectious Disease"/>
            <person name="Wu L."/>
            <person name="Ma J."/>
        </authorList>
    </citation>
    <scope>NUCLEOTIDE SEQUENCE [LARGE SCALE GENOMIC DNA]</scope>
    <source>
        <strain evidence="3">JCM 16703</strain>
    </source>
</reference>
<organism evidence="2 3">
    <name type="scientific">Nocardioides fonticola</name>
    <dbReference type="NCBI Taxonomy" id="450363"/>
    <lineage>
        <taxon>Bacteria</taxon>
        <taxon>Bacillati</taxon>
        <taxon>Actinomycetota</taxon>
        <taxon>Actinomycetes</taxon>
        <taxon>Propionibacteriales</taxon>
        <taxon>Nocardioidaceae</taxon>
        <taxon>Nocardioides</taxon>
    </lineage>
</organism>
<dbReference type="InterPro" id="IPR005135">
    <property type="entry name" value="Endo/exonuclease/phosphatase"/>
</dbReference>
<protein>
    <recommendedName>
        <fullName evidence="1">Endonuclease/exonuclease/phosphatase domain-containing protein</fullName>
    </recommendedName>
</protein>
<dbReference type="SUPFAM" id="SSF56219">
    <property type="entry name" value="DNase I-like"/>
    <property type="match status" value="1"/>
</dbReference>
<feature type="domain" description="Endonuclease/exonuclease/phosphatase" evidence="1">
    <location>
        <begin position="21"/>
        <end position="147"/>
    </location>
</feature>
<keyword evidence="3" id="KW-1185">Reference proteome</keyword>
<sequence length="239" mass="26543">MTTPAEADRRPPETYPGLTVLSWNIKVGRPFPAVRDRLQAWLAEHGPDVATLNEVYGHARDIATAFGEEWRVVYDTTSGAPEAHDVVVLVRRGPDLDVTERGFLRHDLPWRGPERRDRHGRVFPYVGLDHGGRAYLLIAVHRVPMPRVNTDSYREESAMLRDFATSRAGRRETYVELGDRNQTLTQPPGASGQEYAAGIGARYVTGAGVDAAVVRDGLATRQRLGRGGSDHEAILWRIG</sequence>
<comment type="caution">
    <text evidence="2">The sequence shown here is derived from an EMBL/GenBank/DDBJ whole genome shotgun (WGS) entry which is preliminary data.</text>
</comment>
<dbReference type="Pfam" id="PF03372">
    <property type="entry name" value="Exo_endo_phos"/>
    <property type="match status" value="1"/>
</dbReference>
<accession>A0ABP7XYK7</accession>
<dbReference type="Proteomes" id="UP001501495">
    <property type="component" value="Unassembled WGS sequence"/>
</dbReference>
<evidence type="ECO:0000259" key="1">
    <source>
        <dbReference type="Pfam" id="PF03372"/>
    </source>
</evidence>
<dbReference type="InterPro" id="IPR036691">
    <property type="entry name" value="Endo/exonu/phosph_ase_sf"/>
</dbReference>